<keyword evidence="2" id="KW-1185">Reference proteome</keyword>
<dbReference type="EMBL" id="CP122979">
    <property type="protein sequence ID" value="WGI36782.1"/>
    <property type="molecule type" value="Genomic_DNA"/>
</dbReference>
<evidence type="ECO:0000313" key="2">
    <source>
        <dbReference type="Proteomes" id="UP001179842"/>
    </source>
</evidence>
<dbReference type="Proteomes" id="UP001179842">
    <property type="component" value="Chromosome"/>
</dbReference>
<evidence type="ECO:0008006" key="3">
    <source>
        <dbReference type="Google" id="ProtNLM"/>
    </source>
</evidence>
<name>A0ABY8LU67_9BACT</name>
<reference evidence="1" key="1">
    <citation type="submission" date="2023-04" db="EMBL/GenBank/DDBJ databases">
        <title>Completed genome of Mycoplasma lagogenitalium type strain 12MS.</title>
        <authorList>
            <person name="Spergser J."/>
        </authorList>
    </citation>
    <scope>NUCLEOTIDE SEQUENCE</scope>
    <source>
        <strain evidence="1">12MS</strain>
    </source>
</reference>
<protein>
    <recommendedName>
        <fullName evidence="3">Lipoprotein</fullName>
    </recommendedName>
</protein>
<gene>
    <name evidence="1" type="ORF">QEG99_00630</name>
</gene>
<accession>A0ABY8LU67</accession>
<sequence>MNKKIKMFTICSASLPVISLVSCNTREKNAELNAIKLKEKMNTNNLFDLFKKDAEKSCFLKNFFSLMN</sequence>
<organism evidence="1 2">
    <name type="scientific">Mesomycoplasma lagogenitalium</name>
    <dbReference type="NCBI Taxonomy" id="171286"/>
    <lineage>
        <taxon>Bacteria</taxon>
        <taxon>Bacillati</taxon>
        <taxon>Mycoplasmatota</taxon>
        <taxon>Mycoplasmoidales</taxon>
        <taxon>Metamycoplasmataceae</taxon>
        <taxon>Mesomycoplasma</taxon>
    </lineage>
</organism>
<dbReference type="PROSITE" id="PS51257">
    <property type="entry name" value="PROKAR_LIPOPROTEIN"/>
    <property type="match status" value="1"/>
</dbReference>
<dbReference type="RefSeq" id="WP_280102084.1">
    <property type="nucleotide sequence ID" value="NZ_CP122979.1"/>
</dbReference>
<proteinExistence type="predicted"/>
<evidence type="ECO:0000313" key="1">
    <source>
        <dbReference type="EMBL" id="WGI36782.1"/>
    </source>
</evidence>